<keyword evidence="14" id="KW-0406">Ion transport</keyword>
<dbReference type="Pfam" id="PF08022">
    <property type="entry name" value="FAD_binding_8"/>
    <property type="match status" value="1"/>
</dbReference>
<dbReference type="PANTHER" id="PTHR32361">
    <property type="entry name" value="FERRIC/CUPRIC REDUCTASE TRANSMEMBRANE COMPONENT"/>
    <property type="match status" value="1"/>
</dbReference>
<dbReference type="EMBL" id="LT598486">
    <property type="protein sequence ID" value="SCW03737.1"/>
    <property type="molecule type" value="Genomic_DNA"/>
</dbReference>
<keyword evidence="22" id="KW-1185">Reference proteome</keyword>
<evidence type="ECO:0000256" key="7">
    <source>
        <dbReference type="ARBA" id="ARBA00022692"/>
    </source>
</evidence>
<evidence type="ECO:0000256" key="2">
    <source>
        <dbReference type="ARBA" id="ARBA00004141"/>
    </source>
</evidence>
<dbReference type="Pfam" id="PF08030">
    <property type="entry name" value="NAD_binding_6"/>
    <property type="match status" value="1"/>
</dbReference>
<keyword evidence="13" id="KW-0408">Iron</keyword>
<dbReference type="GO" id="GO:0015677">
    <property type="term" value="P:copper ion import"/>
    <property type="evidence" value="ECO:0007669"/>
    <property type="project" value="TreeGrafter"/>
</dbReference>
<evidence type="ECO:0000256" key="11">
    <source>
        <dbReference type="ARBA" id="ARBA00022989"/>
    </source>
</evidence>
<dbReference type="InterPro" id="IPR013112">
    <property type="entry name" value="FAD-bd_8"/>
</dbReference>
<feature type="domain" description="FAD-binding FR-type" evidence="20">
    <location>
        <begin position="424"/>
        <end position="530"/>
    </location>
</feature>
<evidence type="ECO:0000256" key="14">
    <source>
        <dbReference type="ARBA" id="ARBA00023065"/>
    </source>
</evidence>
<feature type="transmembrane region" description="Helical" evidence="18">
    <location>
        <begin position="377"/>
        <end position="394"/>
    </location>
</feature>
<keyword evidence="7 18" id="KW-0812">Transmembrane</keyword>
<feature type="region of interest" description="Disordered" evidence="17">
    <location>
        <begin position="616"/>
        <end position="645"/>
    </location>
</feature>
<dbReference type="AlphaFoldDB" id="A0A1G4MIK1"/>
<sequence>MLKIAYVITLLCALPICSAGRVFTVYNGGDYAGVACKYALAKTALFCEDDYAASYDCYCDNIDAIGSYFYCGYQETHSKSEKHRIERFFKIRCPNVTTEQMRAAYKNVSDYIVNTSTIANFNKTKPVNFPVIYNRTFFEIAYQSNKVRYSNMNDGLFMGAGMIGYWGLVVLSGTIVNIMSKLSPKLLLSINRSTSQMAVVRYYRKYISLPATFRTSHTRRSLLDSILPTRLESIITFVFFVMVVLCEAIGYHHVKNGTFFLKKSIGISYYVGDRTGIISLYLMVLTYLFAGRNNILLWMTGWKQSTFVMYHKWIGRILFCSVLTHTLSMLTYTLLKKTLYEFRVLEDWWRWGAVAVVAGGIIMIQAFSWLRERSYEFFLNVHIILAVLFLVGAWRHVEIFAYGGWAYATAAIWCFDRFIRLVRIAAFGVRTAQVSIVSDETLKVTVGLNSWWPFFCGSYGYIYFLTHTSTLFWQSRPFTVIKADDGKLCIYIKIKKGATQLLYKKLLKEPNQTCNVKIAVEGPYGDRKPVETYGHALLYGGGNGIPGPYAYAKELAEAKEQAKTKFVKLYWVIRHWYSIDWFLEELKTLEHHENVQTIVYVTKYHEGRLGAQFAAKDSVASSSSDNDNDNDNEETEKISATTGTASESGIESILKALPHVEFREGRPDIAAVVSQDIDEAQGDDVAVVTCAHSDMCDEIRRIVASKVGDRKVGRIDLFEELQTW</sequence>
<dbReference type="InterPro" id="IPR013130">
    <property type="entry name" value="Fe3_Rdtase_TM_dom"/>
</dbReference>
<dbReference type="GO" id="GO:0006826">
    <property type="term" value="P:iron ion transport"/>
    <property type="evidence" value="ECO:0007669"/>
    <property type="project" value="TreeGrafter"/>
</dbReference>
<dbReference type="SUPFAM" id="SSF52343">
    <property type="entry name" value="Ferredoxin reductase-like, C-terminal NADP-linked domain"/>
    <property type="match status" value="1"/>
</dbReference>
<organism evidence="21 22">
    <name type="scientific">Lachancea fermentati</name>
    <name type="common">Zygosaccharomyces fermentati</name>
    <dbReference type="NCBI Taxonomy" id="4955"/>
    <lineage>
        <taxon>Eukaryota</taxon>
        <taxon>Fungi</taxon>
        <taxon>Dikarya</taxon>
        <taxon>Ascomycota</taxon>
        <taxon>Saccharomycotina</taxon>
        <taxon>Saccharomycetes</taxon>
        <taxon>Saccharomycetales</taxon>
        <taxon>Saccharomycetaceae</taxon>
        <taxon>Lachancea</taxon>
    </lineage>
</organism>
<keyword evidence="4" id="KW-0813">Transport</keyword>
<evidence type="ECO:0000256" key="5">
    <source>
        <dbReference type="ARBA" id="ARBA00022617"/>
    </source>
</evidence>
<evidence type="ECO:0000256" key="18">
    <source>
        <dbReference type="SAM" id="Phobius"/>
    </source>
</evidence>
<comment type="cofactor">
    <cofactor evidence="1">
        <name>FAD</name>
        <dbReference type="ChEBI" id="CHEBI:57692"/>
    </cofactor>
</comment>
<keyword evidence="12" id="KW-0560">Oxidoreductase</keyword>
<feature type="transmembrane region" description="Helical" evidence="18">
    <location>
        <begin position="400"/>
        <end position="419"/>
    </location>
</feature>
<keyword evidence="19" id="KW-0732">Signal</keyword>
<dbReference type="OMA" id="DEVCCRD"/>
<comment type="subcellular location">
    <subcellularLocation>
        <location evidence="2">Membrane</location>
        <topology evidence="2">Multi-pass membrane protein</topology>
    </subcellularLocation>
</comment>
<evidence type="ECO:0000256" key="16">
    <source>
        <dbReference type="ARBA" id="ARBA00023180"/>
    </source>
</evidence>
<dbReference type="OrthoDB" id="4494341at2759"/>
<keyword evidence="5" id="KW-0349">Heme</keyword>
<dbReference type="PROSITE" id="PS51384">
    <property type="entry name" value="FAD_FR"/>
    <property type="match status" value="1"/>
</dbReference>
<dbReference type="Proteomes" id="UP000190831">
    <property type="component" value="Chromosome G"/>
</dbReference>
<name>A0A1G4MIK1_LACFM</name>
<dbReference type="Pfam" id="PF01794">
    <property type="entry name" value="Ferric_reduct"/>
    <property type="match status" value="1"/>
</dbReference>
<dbReference type="Gene3D" id="3.40.50.80">
    <property type="entry name" value="Nucleotide-binding domain of ferredoxin-NADP reductase (FNR) module"/>
    <property type="match status" value="1"/>
</dbReference>
<gene>
    <name evidence="21" type="ORF">LAFE_0G17106G</name>
</gene>
<feature type="transmembrane region" description="Helical" evidence="18">
    <location>
        <begin position="313"/>
        <end position="333"/>
    </location>
</feature>
<dbReference type="GO" id="GO:0000293">
    <property type="term" value="F:ferric-chelate reductase activity"/>
    <property type="evidence" value="ECO:0007669"/>
    <property type="project" value="UniProtKB-ARBA"/>
</dbReference>
<reference evidence="21 22" key="1">
    <citation type="submission" date="2016-03" db="EMBL/GenBank/DDBJ databases">
        <authorList>
            <person name="Devillers H."/>
        </authorList>
    </citation>
    <scope>NUCLEOTIDE SEQUENCE [LARGE SCALE GENOMIC DNA]</scope>
    <source>
        <strain evidence="21">CBS 6772</strain>
    </source>
</reference>
<dbReference type="GO" id="GO:0006879">
    <property type="term" value="P:intracellular iron ion homeostasis"/>
    <property type="evidence" value="ECO:0007669"/>
    <property type="project" value="TreeGrafter"/>
</dbReference>
<keyword evidence="8" id="KW-0274">FAD</keyword>
<protein>
    <submittedName>
        <fullName evidence="21">LAFE_0G17106g1_1</fullName>
    </submittedName>
</protein>
<evidence type="ECO:0000256" key="4">
    <source>
        <dbReference type="ARBA" id="ARBA00022448"/>
    </source>
</evidence>
<keyword evidence="6" id="KW-0285">Flavoprotein</keyword>
<dbReference type="PANTHER" id="PTHR32361:SF9">
    <property type="entry name" value="FERRIC REDUCTASE TRANSMEMBRANE COMPONENT 3-RELATED"/>
    <property type="match status" value="1"/>
</dbReference>
<feature type="transmembrane region" description="Helical" evidence="18">
    <location>
        <begin position="348"/>
        <end position="370"/>
    </location>
</feature>
<keyword evidence="9" id="KW-0521">NADP</keyword>
<evidence type="ECO:0000313" key="22">
    <source>
        <dbReference type="Proteomes" id="UP000190831"/>
    </source>
</evidence>
<feature type="signal peptide" evidence="19">
    <location>
        <begin position="1"/>
        <end position="19"/>
    </location>
</feature>
<keyword evidence="16" id="KW-0325">Glycoprotein</keyword>
<keyword evidence="5" id="KW-0479">Metal-binding</keyword>
<evidence type="ECO:0000313" key="21">
    <source>
        <dbReference type="EMBL" id="SCW03737.1"/>
    </source>
</evidence>
<feature type="transmembrane region" description="Helical" evidence="18">
    <location>
        <begin position="234"/>
        <end position="254"/>
    </location>
</feature>
<dbReference type="InterPro" id="IPR017927">
    <property type="entry name" value="FAD-bd_FR_type"/>
</dbReference>
<evidence type="ECO:0000256" key="15">
    <source>
        <dbReference type="ARBA" id="ARBA00023136"/>
    </source>
</evidence>
<evidence type="ECO:0000259" key="20">
    <source>
        <dbReference type="PROSITE" id="PS51384"/>
    </source>
</evidence>
<dbReference type="SFLD" id="SFLDS00052">
    <property type="entry name" value="Ferric_Reductase_Domain"/>
    <property type="match status" value="1"/>
</dbReference>
<comment type="similarity">
    <text evidence="3">Belongs to the ferric reductase (FRE) family.</text>
</comment>
<evidence type="ECO:0000256" key="3">
    <source>
        <dbReference type="ARBA" id="ARBA00006278"/>
    </source>
</evidence>
<evidence type="ECO:0000256" key="10">
    <source>
        <dbReference type="ARBA" id="ARBA00022982"/>
    </source>
</evidence>
<evidence type="ECO:0000256" key="1">
    <source>
        <dbReference type="ARBA" id="ARBA00001974"/>
    </source>
</evidence>
<dbReference type="GO" id="GO:0005886">
    <property type="term" value="C:plasma membrane"/>
    <property type="evidence" value="ECO:0007669"/>
    <property type="project" value="TreeGrafter"/>
</dbReference>
<evidence type="ECO:0000256" key="9">
    <source>
        <dbReference type="ARBA" id="ARBA00022857"/>
    </source>
</evidence>
<evidence type="ECO:0000256" key="17">
    <source>
        <dbReference type="SAM" id="MobiDB-lite"/>
    </source>
</evidence>
<feature type="chain" id="PRO_5009237410" evidence="19">
    <location>
        <begin position="20"/>
        <end position="724"/>
    </location>
</feature>
<keyword evidence="10" id="KW-0249">Electron transport</keyword>
<feature type="transmembrane region" description="Helical" evidence="18">
    <location>
        <begin position="156"/>
        <end position="179"/>
    </location>
</feature>
<evidence type="ECO:0000256" key="13">
    <source>
        <dbReference type="ARBA" id="ARBA00023004"/>
    </source>
</evidence>
<evidence type="ECO:0000256" key="8">
    <source>
        <dbReference type="ARBA" id="ARBA00022827"/>
    </source>
</evidence>
<feature type="transmembrane region" description="Helical" evidence="18">
    <location>
        <begin position="274"/>
        <end position="292"/>
    </location>
</feature>
<dbReference type="InterPro" id="IPR039261">
    <property type="entry name" value="FNR_nucleotide-bd"/>
</dbReference>
<keyword evidence="15 18" id="KW-0472">Membrane</keyword>
<keyword evidence="11 18" id="KW-1133">Transmembrane helix</keyword>
<proteinExistence type="inferred from homology"/>
<evidence type="ECO:0000256" key="12">
    <source>
        <dbReference type="ARBA" id="ARBA00023002"/>
    </source>
</evidence>
<dbReference type="InterPro" id="IPR051410">
    <property type="entry name" value="Ferric/Cupric_Reductase"/>
</dbReference>
<accession>A0A1G4MIK1</accession>
<evidence type="ECO:0000256" key="19">
    <source>
        <dbReference type="SAM" id="SignalP"/>
    </source>
</evidence>
<dbReference type="SFLD" id="SFLDG01168">
    <property type="entry name" value="Ferric_reductase_subgroup_(FRE"/>
    <property type="match status" value="1"/>
</dbReference>
<dbReference type="InterPro" id="IPR013121">
    <property type="entry name" value="Fe_red_NAD-bd_6"/>
</dbReference>
<evidence type="ECO:0000256" key="6">
    <source>
        <dbReference type="ARBA" id="ARBA00022630"/>
    </source>
</evidence>
<dbReference type="CDD" id="cd06186">
    <property type="entry name" value="NOX_Duox_like_FAD_NADP"/>
    <property type="match status" value="1"/>
</dbReference>